<dbReference type="EMBL" id="VSSQ01000016">
    <property type="protein sequence ID" value="MPL61812.1"/>
    <property type="molecule type" value="Genomic_DNA"/>
</dbReference>
<protein>
    <submittedName>
        <fullName evidence="1">Uncharacterized protein</fullName>
    </submittedName>
</protein>
<reference evidence="1" key="1">
    <citation type="submission" date="2019-08" db="EMBL/GenBank/DDBJ databases">
        <authorList>
            <person name="Kucharzyk K."/>
            <person name="Murdoch R.W."/>
            <person name="Higgins S."/>
            <person name="Loffler F."/>
        </authorList>
    </citation>
    <scope>NUCLEOTIDE SEQUENCE</scope>
</reference>
<name>A0A644T6M2_9ZZZZ</name>
<proteinExistence type="predicted"/>
<dbReference type="AlphaFoldDB" id="A0A644T6M2"/>
<organism evidence="1">
    <name type="scientific">bioreactor metagenome</name>
    <dbReference type="NCBI Taxonomy" id="1076179"/>
    <lineage>
        <taxon>unclassified sequences</taxon>
        <taxon>metagenomes</taxon>
        <taxon>ecological metagenomes</taxon>
    </lineage>
</organism>
<comment type="caution">
    <text evidence="1">The sequence shown here is derived from an EMBL/GenBank/DDBJ whole genome shotgun (WGS) entry which is preliminary data.</text>
</comment>
<sequence>MTDRLKQITDELNTIAFRLFLYDRQEDYERQLRLEKEYMEIKNKEG</sequence>
<evidence type="ECO:0000313" key="1">
    <source>
        <dbReference type="EMBL" id="MPL61812.1"/>
    </source>
</evidence>
<gene>
    <name evidence="1" type="ORF">SDC9_07401</name>
</gene>
<accession>A0A644T6M2</accession>